<organism evidence="1 2">
    <name type="scientific">Ricinus communis</name>
    <name type="common">Castor bean</name>
    <dbReference type="NCBI Taxonomy" id="3988"/>
    <lineage>
        <taxon>Eukaryota</taxon>
        <taxon>Viridiplantae</taxon>
        <taxon>Streptophyta</taxon>
        <taxon>Embryophyta</taxon>
        <taxon>Tracheophyta</taxon>
        <taxon>Spermatophyta</taxon>
        <taxon>Magnoliopsida</taxon>
        <taxon>eudicotyledons</taxon>
        <taxon>Gunneridae</taxon>
        <taxon>Pentapetalae</taxon>
        <taxon>rosids</taxon>
        <taxon>fabids</taxon>
        <taxon>Malpighiales</taxon>
        <taxon>Euphorbiaceae</taxon>
        <taxon>Acalyphoideae</taxon>
        <taxon>Acalypheae</taxon>
        <taxon>Ricinus</taxon>
    </lineage>
</organism>
<reference evidence="2" key="1">
    <citation type="journal article" date="2010" name="Nat. Biotechnol.">
        <title>Draft genome sequence of the oilseed species Ricinus communis.</title>
        <authorList>
            <person name="Chan A.P."/>
            <person name="Crabtree J."/>
            <person name="Zhao Q."/>
            <person name="Lorenzi H."/>
            <person name="Orvis J."/>
            <person name="Puiu D."/>
            <person name="Melake-Berhan A."/>
            <person name="Jones K.M."/>
            <person name="Redman J."/>
            <person name="Chen G."/>
            <person name="Cahoon E.B."/>
            <person name="Gedil M."/>
            <person name="Stanke M."/>
            <person name="Haas B.J."/>
            <person name="Wortman J.R."/>
            <person name="Fraser-Liggett C.M."/>
            <person name="Ravel J."/>
            <person name="Rabinowicz P.D."/>
        </authorList>
    </citation>
    <scope>NUCLEOTIDE SEQUENCE [LARGE SCALE GENOMIC DNA]</scope>
    <source>
        <strain evidence="2">cv. Hale</strain>
    </source>
</reference>
<gene>
    <name evidence="1" type="ORF">RCOM_0522090</name>
</gene>
<evidence type="ECO:0000313" key="1">
    <source>
        <dbReference type="EMBL" id="EEF39605.1"/>
    </source>
</evidence>
<keyword evidence="2" id="KW-1185">Reference proteome</keyword>
<dbReference type="EMBL" id="EQ973899">
    <property type="protein sequence ID" value="EEF39605.1"/>
    <property type="molecule type" value="Genomic_DNA"/>
</dbReference>
<sequence length="65" mass="7135">MPTFTSLPFPDAGESQITTVHFYLIAIASHPSLPPISILTLSPRLALPSYVSINRILNPDFRSVL</sequence>
<evidence type="ECO:0000313" key="2">
    <source>
        <dbReference type="Proteomes" id="UP000008311"/>
    </source>
</evidence>
<dbReference type="AlphaFoldDB" id="B9S9T5"/>
<accession>B9S9T5</accession>
<dbReference type="Proteomes" id="UP000008311">
    <property type="component" value="Unassembled WGS sequence"/>
</dbReference>
<protein>
    <submittedName>
        <fullName evidence="1">Uncharacterized protein</fullName>
    </submittedName>
</protein>
<name>B9S9T5_RICCO</name>
<dbReference type="InParanoid" id="B9S9T5"/>
<proteinExistence type="predicted"/>